<protein>
    <submittedName>
        <fullName evidence="4">Uncharacterized protein</fullName>
    </submittedName>
</protein>
<evidence type="ECO:0000256" key="2">
    <source>
        <dbReference type="ARBA" id="ARBA00022737"/>
    </source>
</evidence>
<keyword evidence="1" id="KW-0853">WD repeat</keyword>
<dbReference type="PANTHER" id="PTHR14221:SF67">
    <property type="entry name" value="WD REPEAT-CONTAINING PROTEIN 44-LIKE"/>
    <property type="match status" value="1"/>
</dbReference>
<keyword evidence="5" id="KW-1185">Reference proteome</keyword>
<dbReference type="InterPro" id="IPR040324">
    <property type="entry name" value="WDR44/Dgr2"/>
</dbReference>
<evidence type="ECO:0000313" key="5">
    <source>
        <dbReference type="Proteomes" id="UP001177003"/>
    </source>
</evidence>
<proteinExistence type="predicted"/>
<dbReference type="EMBL" id="OX465086">
    <property type="protein sequence ID" value="CAI9266348.1"/>
    <property type="molecule type" value="Genomic_DNA"/>
</dbReference>
<evidence type="ECO:0000256" key="1">
    <source>
        <dbReference type="ARBA" id="ARBA00022574"/>
    </source>
</evidence>
<dbReference type="SUPFAM" id="SSF50998">
    <property type="entry name" value="Quinoprotein alcohol dehydrogenase-like"/>
    <property type="match status" value="1"/>
</dbReference>
<organism evidence="4 5">
    <name type="scientific">Lactuca saligna</name>
    <name type="common">Willowleaf lettuce</name>
    <dbReference type="NCBI Taxonomy" id="75948"/>
    <lineage>
        <taxon>Eukaryota</taxon>
        <taxon>Viridiplantae</taxon>
        <taxon>Streptophyta</taxon>
        <taxon>Embryophyta</taxon>
        <taxon>Tracheophyta</taxon>
        <taxon>Spermatophyta</taxon>
        <taxon>Magnoliopsida</taxon>
        <taxon>eudicotyledons</taxon>
        <taxon>Gunneridae</taxon>
        <taxon>Pentapetalae</taxon>
        <taxon>asterids</taxon>
        <taxon>campanulids</taxon>
        <taxon>Asterales</taxon>
        <taxon>Asteraceae</taxon>
        <taxon>Cichorioideae</taxon>
        <taxon>Cichorieae</taxon>
        <taxon>Lactucinae</taxon>
        <taxon>Lactuca</taxon>
    </lineage>
</organism>
<evidence type="ECO:0000256" key="3">
    <source>
        <dbReference type="SAM" id="MobiDB-lite"/>
    </source>
</evidence>
<dbReference type="Proteomes" id="UP001177003">
    <property type="component" value="Chromosome 0"/>
</dbReference>
<gene>
    <name evidence="4" type="ORF">LSALG_LOCUS6913</name>
</gene>
<reference evidence="4" key="1">
    <citation type="submission" date="2023-04" db="EMBL/GenBank/DDBJ databases">
        <authorList>
            <person name="Vijverberg K."/>
            <person name="Xiong W."/>
            <person name="Schranz E."/>
        </authorList>
    </citation>
    <scope>NUCLEOTIDE SEQUENCE</scope>
</reference>
<dbReference type="Gene3D" id="2.130.10.10">
    <property type="entry name" value="YVTN repeat-like/Quinoprotein amine dehydrogenase"/>
    <property type="match status" value="1"/>
</dbReference>
<feature type="compositionally biased region" description="Low complexity" evidence="3">
    <location>
        <begin position="42"/>
        <end position="56"/>
    </location>
</feature>
<name>A0AA35VCG3_LACSI</name>
<dbReference type="PANTHER" id="PTHR14221">
    <property type="entry name" value="WD REPEAT DOMAIN 44"/>
    <property type="match status" value="1"/>
</dbReference>
<accession>A0AA35VCG3</accession>
<dbReference type="InterPro" id="IPR011047">
    <property type="entry name" value="Quinoprotein_ADH-like_sf"/>
</dbReference>
<dbReference type="InterPro" id="IPR015943">
    <property type="entry name" value="WD40/YVTN_repeat-like_dom_sf"/>
</dbReference>
<evidence type="ECO:0000313" key="4">
    <source>
        <dbReference type="EMBL" id="CAI9266348.1"/>
    </source>
</evidence>
<keyword evidence="2" id="KW-0677">Repeat</keyword>
<dbReference type="AlphaFoldDB" id="A0AA35VCG3"/>
<feature type="region of interest" description="Disordered" evidence="3">
    <location>
        <begin position="42"/>
        <end position="62"/>
    </location>
</feature>
<dbReference type="InterPro" id="IPR036322">
    <property type="entry name" value="WD40_repeat_dom_sf"/>
</dbReference>
<dbReference type="SUPFAM" id="SSF50978">
    <property type="entry name" value="WD40 repeat-like"/>
    <property type="match status" value="1"/>
</dbReference>
<sequence>MSPTDVSTYSLPSQPVLRAHSPSGRFYTSSSSNSFASSTSIFSPSSSSFFQNRSTSPTRVNVYRSSPSASNIRFSLVNRQISPSRSISVIPRSNNSNQALKKKMDKPRRMCMYLPTSLPGKLFNEMPGDEFWSEIKAIRWYHVSVDPPFTGLPWLVLDNTLTCIQFNPIDDRYFISGSIDAKLHILSIPNRQVANWNDLHEMVTVACYTPDGQLESQDSGMSRDDAYEGSWSELSNRTIDETLPSVTRVALSPFPGRSKRDNELLVLEFGEPRLIWVVGIPGDVSVQGFKMARGSHVGRISRISYEIRDIWSGLVFIKKIIECYVGRTGYSIKRINDPFKHGYRTGYGDLWCGHMRPGLLVDETRCKER</sequence>